<dbReference type="Proteomes" id="UP000694541">
    <property type="component" value="Unplaced"/>
</dbReference>
<dbReference type="AlphaFoldDB" id="A0A8B9NE14"/>
<evidence type="ECO:0000313" key="2">
    <source>
        <dbReference type="Ensembl" id="ENSANIP00000020608.1"/>
    </source>
</evidence>
<protein>
    <submittedName>
        <fullName evidence="2">Uncharacterized protein</fullName>
    </submittedName>
</protein>
<keyword evidence="3" id="KW-1185">Reference proteome</keyword>
<name>A0A8B9NE14_9AVES</name>
<accession>A0A8B9NE14</accession>
<organism evidence="2 3">
    <name type="scientific">Accipiter nisus</name>
    <name type="common">Eurasian sparrowhawk</name>
    <dbReference type="NCBI Taxonomy" id="211598"/>
    <lineage>
        <taxon>Eukaryota</taxon>
        <taxon>Metazoa</taxon>
        <taxon>Chordata</taxon>
        <taxon>Craniata</taxon>
        <taxon>Vertebrata</taxon>
        <taxon>Euteleostomi</taxon>
        <taxon>Archelosauria</taxon>
        <taxon>Archosauria</taxon>
        <taxon>Dinosauria</taxon>
        <taxon>Saurischia</taxon>
        <taxon>Theropoda</taxon>
        <taxon>Coelurosauria</taxon>
        <taxon>Aves</taxon>
        <taxon>Neognathae</taxon>
        <taxon>Neoaves</taxon>
        <taxon>Telluraves</taxon>
        <taxon>Accipitrimorphae</taxon>
        <taxon>Accipitriformes</taxon>
        <taxon>Accipitridae</taxon>
        <taxon>Accipitrinae</taxon>
        <taxon>Accipiter</taxon>
    </lineage>
</organism>
<evidence type="ECO:0000256" key="1">
    <source>
        <dbReference type="SAM" id="MobiDB-lite"/>
    </source>
</evidence>
<reference evidence="2" key="1">
    <citation type="submission" date="2025-08" db="UniProtKB">
        <authorList>
            <consortium name="Ensembl"/>
        </authorList>
    </citation>
    <scope>IDENTIFICATION</scope>
</reference>
<sequence length="116" mass="13132">RRVRLALYVFDTRFTPKMCFSSLPSCRASYARANEQLLRGAGRAARAPEPLDLRQLRWELVSLLLERWETTATPCQEGHGMARTLGKQGGAQGSWQPRRDQHTNATATTSLLFLEE</sequence>
<proteinExistence type="predicted"/>
<reference evidence="2" key="2">
    <citation type="submission" date="2025-09" db="UniProtKB">
        <authorList>
            <consortium name="Ensembl"/>
        </authorList>
    </citation>
    <scope>IDENTIFICATION</scope>
</reference>
<dbReference type="Ensembl" id="ENSANIT00000021292.1">
    <property type="protein sequence ID" value="ENSANIP00000020608.1"/>
    <property type="gene ID" value="ENSANIG00000014014.1"/>
</dbReference>
<feature type="region of interest" description="Disordered" evidence="1">
    <location>
        <begin position="76"/>
        <end position="109"/>
    </location>
</feature>
<evidence type="ECO:0000313" key="3">
    <source>
        <dbReference type="Proteomes" id="UP000694541"/>
    </source>
</evidence>